<dbReference type="Proteomes" id="UP000503349">
    <property type="component" value="Chromosome 12"/>
</dbReference>
<reference evidence="1 2" key="1">
    <citation type="submission" date="2019-02" db="EMBL/GenBank/DDBJ databases">
        <title>Opniocepnalus argus genome.</title>
        <authorList>
            <person name="Zhou C."/>
            <person name="Xiao S."/>
        </authorList>
    </citation>
    <scope>NUCLEOTIDE SEQUENCE [LARGE SCALE GENOMIC DNA]</scope>
    <source>
        <strain evidence="1">OARG1902GOOAL</strain>
        <tissue evidence="1">Muscle</tissue>
    </source>
</reference>
<evidence type="ECO:0000313" key="2">
    <source>
        <dbReference type="Proteomes" id="UP000503349"/>
    </source>
</evidence>
<proteinExistence type="predicted"/>
<protein>
    <submittedName>
        <fullName evidence="1">Uncharacterized protein</fullName>
    </submittedName>
</protein>
<dbReference type="EMBL" id="CM015723">
    <property type="protein sequence ID" value="KAF3697363.1"/>
    <property type="molecule type" value="Genomic_DNA"/>
</dbReference>
<sequence length="171" mass="16912">MPHSVAEAHLALQGGYEVSVGTPGALEMIDTFDRTGKAYTAGTYAVAETFADGLENKPGKRIPKAGASAAAGVGLARAEWSVFDAEAKGPNVSAGVGASAASLGAKAFARAEVGSASASAGPLNVKVGLAADTGVSVSPTCVEAKILGTGFSIGSRLSISLFGSEIGINLW</sequence>
<organism evidence="1 2">
    <name type="scientific">Channa argus</name>
    <name type="common">Northern snakehead</name>
    <name type="synonym">Ophicephalus argus</name>
    <dbReference type="NCBI Taxonomy" id="215402"/>
    <lineage>
        <taxon>Eukaryota</taxon>
        <taxon>Metazoa</taxon>
        <taxon>Chordata</taxon>
        <taxon>Craniata</taxon>
        <taxon>Vertebrata</taxon>
        <taxon>Euteleostomi</taxon>
        <taxon>Actinopterygii</taxon>
        <taxon>Neopterygii</taxon>
        <taxon>Teleostei</taxon>
        <taxon>Neoteleostei</taxon>
        <taxon>Acanthomorphata</taxon>
        <taxon>Anabantaria</taxon>
        <taxon>Anabantiformes</taxon>
        <taxon>Channoidei</taxon>
        <taxon>Channidae</taxon>
        <taxon>Channa</taxon>
    </lineage>
</organism>
<keyword evidence="2" id="KW-1185">Reference proteome</keyword>
<gene>
    <name evidence="1" type="ORF">EXN66_Car013043</name>
</gene>
<dbReference type="AlphaFoldDB" id="A0A6G1Q4S9"/>
<evidence type="ECO:0000313" key="1">
    <source>
        <dbReference type="EMBL" id="KAF3697363.1"/>
    </source>
</evidence>
<name>A0A6G1Q4S9_CHAAH</name>
<reference evidence="2" key="2">
    <citation type="submission" date="2019-02" db="EMBL/GenBank/DDBJ databases">
        <title>Opniocepnalus argus Var Kimnra genome.</title>
        <authorList>
            <person name="Zhou C."/>
            <person name="Xiao S."/>
        </authorList>
    </citation>
    <scope>NUCLEOTIDE SEQUENCE [LARGE SCALE GENOMIC DNA]</scope>
</reference>
<accession>A0A6G1Q4S9</accession>